<dbReference type="EMBL" id="PSQE01000006">
    <property type="protein sequence ID" value="RHN52187.1"/>
    <property type="molecule type" value="Genomic_DNA"/>
</dbReference>
<comment type="caution">
    <text evidence="1">The sequence shown here is derived from an EMBL/GenBank/DDBJ whole genome shotgun (WGS) entry which is preliminary data.</text>
</comment>
<organism evidence="1">
    <name type="scientific">Medicago truncatula</name>
    <name type="common">Barrel medic</name>
    <name type="synonym">Medicago tribuloides</name>
    <dbReference type="NCBI Taxonomy" id="3880"/>
    <lineage>
        <taxon>Eukaryota</taxon>
        <taxon>Viridiplantae</taxon>
        <taxon>Streptophyta</taxon>
        <taxon>Embryophyta</taxon>
        <taxon>Tracheophyta</taxon>
        <taxon>Spermatophyta</taxon>
        <taxon>Magnoliopsida</taxon>
        <taxon>eudicotyledons</taxon>
        <taxon>Gunneridae</taxon>
        <taxon>Pentapetalae</taxon>
        <taxon>rosids</taxon>
        <taxon>fabids</taxon>
        <taxon>Fabales</taxon>
        <taxon>Fabaceae</taxon>
        <taxon>Papilionoideae</taxon>
        <taxon>50 kb inversion clade</taxon>
        <taxon>NPAAA clade</taxon>
        <taxon>Hologalegina</taxon>
        <taxon>IRL clade</taxon>
        <taxon>Trifolieae</taxon>
        <taxon>Medicago</taxon>
    </lineage>
</organism>
<name>A0A396HMW0_MEDTR</name>
<dbReference type="Gramene" id="rna36829">
    <property type="protein sequence ID" value="RHN52187.1"/>
    <property type="gene ID" value="gene36829"/>
</dbReference>
<dbReference type="Proteomes" id="UP000265566">
    <property type="component" value="Chromosome 6"/>
</dbReference>
<proteinExistence type="predicted"/>
<gene>
    <name evidence="1" type="ORF">MtrunA17_Chr6g0477731</name>
</gene>
<protein>
    <submittedName>
        <fullName evidence="1">Uncharacterized protein</fullName>
    </submittedName>
</protein>
<reference evidence="1" key="1">
    <citation type="journal article" date="2018" name="Nat. Plants">
        <title>Whole-genome landscape of Medicago truncatula symbiotic genes.</title>
        <authorList>
            <person name="Pecrix Y."/>
            <person name="Gamas P."/>
            <person name="Carrere S."/>
        </authorList>
    </citation>
    <scope>NUCLEOTIDE SEQUENCE</scope>
    <source>
        <tissue evidence="1">Leaves</tissue>
    </source>
</reference>
<dbReference type="AlphaFoldDB" id="A0A396HMW0"/>
<sequence length="66" mass="7524">MQTLYHFKGIPVILTYKKGQRSNCKLHYFLPFSLNLTRLPLSLSPSSELSYPYNHCFVEDGGVTTA</sequence>
<accession>A0A396HMW0</accession>
<evidence type="ECO:0000313" key="1">
    <source>
        <dbReference type="EMBL" id="RHN52187.1"/>
    </source>
</evidence>